<comment type="caution">
    <text evidence="3">The sequence shown here is derived from an EMBL/GenBank/DDBJ whole genome shotgun (WGS) entry which is preliminary data.</text>
</comment>
<dbReference type="AlphaFoldDB" id="A0A4R6UTX1"/>
<dbReference type="InterPro" id="IPR001932">
    <property type="entry name" value="PPM-type_phosphatase-like_dom"/>
</dbReference>
<dbReference type="OrthoDB" id="5241041at2"/>
<keyword evidence="1" id="KW-0378">Hydrolase</keyword>
<evidence type="ECO:0000259" key="2">
    <source>
        <dbReference type="SMART" id="SM00331"/>
    </source>
</evidence>
<keyword evidence="4" id="KW-1185">Reference proteome</keyword>
<gene>
    <name evidence="3" type="ORF">EV190_12360</name>
</gene>
<dbReference type="PANTHER" id="PTHR43156:SF2">
    <property type="entry name" value="STAGE II SPORULATION PROTEIN E"/>
    <property type="match status" value="1"/>
</dbReference>
<feature type="domain" description="PPM-type phosphatase" evidence="2">
    <location>
        <begin position="161"/>
        <end position="416"/>
    </location>
</feature>
<dbReference type="GO" id="GO:0016791">
    <property type="term" value="F:phosphatase activity"/>
    <property type="evidence" value="ECO:0007669"/>
    <property type="project" value="TreeGrafter"/>
</dbReference>
<dbReference type="Gene3D" id="3.60.40.10">
    <property type="entry name" value="PPM-type phosphatase domain"/>
    <property type="match status" value="1"/>
</dbReference>
<dbReference type="RefSeq" id="WP_133743074.1">
    <property type="nucleotide sequence ID" value="NZ_SNYN01000023.1"/>
</dbReference>
<proteinExistence type="predicted"/>
<sequence>MTPVTALVISDAIDGDTAGDLAAALEEDQITTRLATPGQVTGVRAAEPPPDLLLVHAALETTRIAAVVAAADPDGLSAVLVFADQDPGSLERHVRAGYDYLVPPFLPSLVRHRLSACRERRMLSRTVADIAESAALTQYESEMQIGREIQRGFLPVSLPQPRGWEIEARFEPARDVAGDFYDAFDLVDGRRIAFLIADVCDKGVGAALFMALIRSLLRHTAEHSSSANLVASDMAQLVARDVLGSSPQAHGYRALLSTVGAGPLMAAVAGTNNYMTKNHLAQGYFATLFFGVLDPAEGTIVYINGGHNPPVLLRGSTVLGMLEPTGPAVGMLPGGAFSLGMAHMEPGDLLFLYTDGVPEAKDERGGFFTDERMIRVLTEPGPPSAVGALTRMERALVDFRGGAVRFDDITMMALYRATEEA</sequence>
<dbReference type="EMBL" id="SNYN01000023">
    <property type="protein sequence ID" value="TDQ46904.1"/>
    <property type="molecule type" value="Genomic_DNA"/>
</dbReference>
<dbReference type="InterPro" id="IPR052016">
    <property type="entry name" value="Bact_Sigma-Reg"/>
</dbReference>
<dbReference type="SUPFAM" id="SSF81606">
    <property type="entry name" value="PP2C-like"/>
    <property type="match status" value="1"/>
</dbReference>
<dbReference type="InterPro" id="IPR036457">
    <property type="entry name" value="PPM-type-like_dom_sf"/>
</dbReference>
<name>A0A4R6UTX1_9ACTN</name>
<evidence type="ECO:0000256" key="1">
    <source>
        <dbReference type="ARBA" id="ARBA00022801"/>
    </source>
</evidence>
<protein>
    <submittedName>
        <fullName evidence="3">Sigma-B regulation protein RsbU (Phosphoserine phosphatase)</fullName>
    </submittedName>
</protein>
<dbReference type="Proteomes" id="UP000295281">
    <property type="component" value="Unassembled WGS sequence"/>
</dbReference>
<dbReference type="PANTHER" id="PTHR43156">
    <property type="entry name" value="STAGE II SPORULATION PROTEIN E-RELATED"/>
    <property type="match status" value="1"/>
</dbReference>
<dbReference type="Pfam" id="PF07228">
    <property type="entry name" value="SpoIIE"/>
    <property type="match status" value="1"/>
</dbReference>
<organism evidence="3 4">
    <name type="scientific">Actinorugispora endophytica</name>
    <dbReference type="NCBI Taxonomy" id="1605990"/>
    <lineage>
        <taxon>Bacteria</taxon>
        <taxon>Bacillati</taxon>
        <taxon>Actinomycetota</taxon>
        <taxon>Actinomycetes</taxon>
        <taxon>Streptosporangiales</taxon>
        <taxon>Nocardiopsidaceae</taxon>
        <taxon>Actinorugispora</taxon>
    </lineage>
</organism>
<reference evidence="3 4" key="1">
    <citation type="submission" date="2019-03" db="EMBL/GenBank/DDBJ databases">
        <title>Genomic Encyclopedia of Type Strains, Phase IV (KMG-IV): sequencing the most valuable type-strain genomes for metagenomic binning, comparative biology and taxonomic classification.</title>
        <authorList>
            <person name="Goeker M."/>
        </authorList>
    </citation>
    <scope>NUCLEOTIDE SEQUENCE [LARGE SCALE GENOMIC DNA]</scope>
    <source>
        <strain evidence="3 4">DSM 46770</strain>
    </source>
</reference>
<dbReference type="SMART" id="SM00331">
    <property type="entry name" value="PP2C_SIG"/>
    <property type="match status" value="1"/>
</dbReference>
<accession>A0A4R6UTX1</accession>
<evidence type="ECO:0000313" key="4">
    <source>
        <dbReference type="Proteomes" id="UP000295281"/>
    </source>
</evidence>
<evidence type="ECO:0000313" key="3">
    <source>
        <dbReference type="EMBL" id="TDQ46904.1"/>
    </source>
</evidence>